<protein>
    <recommendedName>
        <fullName evidence="5">Protein-lysine N-methyltransferase EFM4</fullName>
        <ecNumber evidence="5">2.1.1.-</ecNumber>
    </recommendedName>
    <alternativeName>
        <fullName evidence="5">Elongation factor methyltransferase 4</fullName>
    </alternativeName>
</protein>
<dbReference type="GO" id="GO:0005737">
    <property type="term" value="C:cytoplasm"/>
    <property type="evidence" value="ECO:0007669"/>
    <property type="project" value="UniProtKB-SubCell"/>
</dbReference>
<keyword evidence="2 5" id="KW-0489">Methyltransferase</keyword>
<dbReference type="Proteomes" id="UP000593566">
    <property type="component" value="Unassembled WGS sequence"/>
</dbReference>
<dbReference type="InterPro" id="IPR026635">
    <property type="entry name" value="Efm4/METTL10"/>
</dbReference>
<feature type="region of interest" description="Disordered" evidence="6">
    <location>
        <begin position="232"/>
        <end position="268"/>
    </location>
</feature>
<feature type="region of interest" description="Disordered" evidence="6">
    <location>
        <begin position="168"/>
        <end position="195"/>
    </location>
</feature>
<dbReference type="CDD" id="cd02440">
    <property type="entry name" value="AdoMet_MTases"/>
    <property type="match status" value="1"/>
</dbReference>
<evidence type="ECO:0000256" key="6">
    <source>
        <dbReference type="SAM" id="MobiDB-lite"/>
    </source>
</evidence>
<feature type="compositionally biased region" description="Basic and acidic residues" evidence="6">
    <location>
        <begin position="54"/>
        <end position="71"/>
    </location>
</feature>
<dbReference type="Gene3D" id="3.40.50.150">
    <property type="entry name" value="Vaccinia Virus protein VP39"/>
    <property type="match status" value="1"/>
</dbReference>
<accession>A0A8H6FBV8</accession>
<dbReference type="HAMAP" id="MF_03188">
    <property type="entry name" value="Methyltr_EFM4"/>
    <property type="match status" value="1"/>
</dbReference>
<dbReference type="EC" id="2.1.1.-" evidence="5"/>
<evidence type="ECO:0000256" key="3">
    <source>
        <dbReference type="ARBA" id="ARBA00022679"/>
    </source>
</evidence>
<feature type="domain" description="Methyltransferase" evidence="7">
    <location>
        <begin position="694"/>
        <end position="743"/>
    </location>
</feature>
<dbReference type="AlphaFoldDB" id="A0A8H6FBV8"/>
<evidence type="ECO:0000256" key="4">
    <source>
        <dbReference type="ARBA" id="ARBA00022691"/>
    </source>
</evidence>
<feature type="region of interest" description="Disordered" evidence="6">
    <location>
        <begin position="742"/>
        <end position="761"/>
    </location>
</feature>
<comment type="function">
    <text evidence="5">S-adenosyl-L-methionine-dependent protein-lysine N-methyltransferase that mono- and dimethylates elongation factor 1-alpha at 'Lys-316'. May play a role in intracellular transport.</text>
</comment>
<evidence type="ECO:0000256" key="2">
    <source>
        <dbReference type="ARBA" id="ARBA00022603"/>
    </source>
</evidence>
<keyword evidence="4 5" id="KW-0949">S-adenosyl-L-methionine</keyword>
<evidence type="ECO:0000313" key="8">
    <source>
        <dbReference type="EMBL" id="KAF6222650.1"/>
    </source>
</evidence>
<dbReference type="PANTHER" id="PTHR12843:SF5">
    <property type="entry name" value="EEF1A LYSINE METHYLTRANSFERASE 2"/>
    <property type="match status" value="1"/>
</dbReference>
<dbReference type="EMBL" id="JACCJB010000011">
    <property type="protein sequence ID" value="KAF6222650.1"/>
    <property type="molecule type" value="Genomic_DNA"/>
</dbReference>
<dbReference type="GO" id="GO:0032259">
    <property type="term" value="P:methylation"/>
    <property type="evidence" value="ECO:0007669"/>
    <property type="project" value="UniProtKB-KW"/>
</dbReference>
<evidence type="ECO:0000259" key="7">
    <source>
        <dbReference type="Pfam" id="PF13847"/>
    </source>
</evidence>
<keyword evidence="9" id="KW-1185">Reference proteome</keyword>
<keyword evidence="3 5" id="KW-0808">Transferase</keyword>
<comment type="caution">
    <text evidence="8">The sequence shown here is derived from an EMBL/GenBank/DDBJ whole genome shotgun (WGS) entry which is preliminary data.</text>
</comment>
<dbReference type="Pfam" id="PF09783">
    <property type="entry name" value="Vac_ImportDeg"/>
    <property type="match status" value="1"/>
</dbReference>
<keyword evidence="1 5" id="KW-0963">Cytoplasm</keyword>
<proteinExistence type="inferred from homology"/>
<evidence type="ECO:0000256" key="1">
    <source>
        <dbReference type="ARBA" id="ARBA00022490"/>
    </source>
</evidence>
<dbReference type="InterPro" id="IPR029063">
    <property type="entry name" value="SAM-dependent_MTases_sf"/>
</dbReference>
<keyword evidence="5" id="KW-0813">Transport</keyword>
<dbReference type="PANTHER" id="PTHR12843">
    <property type="entry name" value="PROTEIN-LYSINE N-METHYLTRANSFERASE METTL10"/>
    <property type="match status" value="1"/>
</dbReference>
<feature type="compositionally biased region" description="Acidic residues" evidence="6">
    <location>
        <begin position="748"/>
        <end position="761"/>
    </location>
</feature>
<name>A0A8H6FBV8_9LECA</name>
<dbReference type="GO" id="GO:0016192">
    <property type="term" value="P:vesicle-mediated transport"/>
    <property type="evidence" value="ECO:0007669"/>
    <property type="project" value="UniProtKB-UniRule"/>
</dbReference>
<comment type="similarity">
    <text evidence="5">Belongs to the class I-like SAM-binding methyltransferase superfamily. EFM4 family.</text>
</comment>
<dbReference type="InterPro" id="IPR025714">
    <property type="entry name" value="Methyltranfer_dom"/>
</dbReference>
<feature type="compositionally biased region" description="Polar residues" evidence="6">
    <location>
        <begin position="172"/>
        <end position="181"/>
    </location>
</feature>
<evidence type="ECO:0000313" key="9">
    <source>
        <dbReference type="Proteomes" id="UP000593566"/>
    </source>
</evidence>
<dbReference type="Pfam" id="PF13847">
    <property type="entry name" value="Methyltransf_31"/>
    <property type="match status" value="1"/>
</dbReference>
<feature type="compositionally biased region" description="Basic and acidic residues" evidence="6">
    <location>
        <begin position="232"/>
        <end position="244"/>
    </location>
</feature>
<comment type="subcellular location">
    <subcellularLocation>
        <location evidence="5">Cytoplasm</location>
    </subcellularLocation>
</comment>
<organism evidence="8 9">
    <name type="scientific">Letharia lupina</name>
    <dbReference type="NCBI Taxonomy" id="560253"/>
    <lineage>
        <taxon>Eukaryota</taxon>
        <taxon>Fungi</taxon>
        <taxon>Dikarya</taxon>
        <taxon>Ascomycota</taxon>
        <taxon>Pezizomycotina</taxon>
        <taxon>Lecanoromycetes</taxon>
        <taxon>OSLEUM clade</taxon>
        <taxon>Lecanoromycetidae</taxon>
        <taxon>Lecanorales</taxon>
        <taxon>Lecanorineae</taxon>
        <taxon>Parmeliaceae</taxon>
        <taxon>Letharia</taxon>
    </lineage>
</organism>
<gene>
    <name evidence="5" type="primary">EFM4</name>
    <name evidence="8" type="ORF">HO133_000697</name>
</gene>
<sequence>MPEATEQQSDATGSIPYLQQLARLASPVPNFAATLTTQAEQDAEDANISFLRTELPHDQGSRPRDDADESRRRMRRAVDAMAEPRVYTPAQLEELGSLSTYSDRITQQEYHGWAPGTSDDEQENRPEGRAISRSSAALLDEHVLRRDEHLRERMRLRRLRDATQLEWRESVPSESATQVSSPRERSHFIENDTGGIPIVTESSLRTTALLQAVRRNSQFSARSRNELQRYILDRERGDERDRAGSARPIEPSNSNLSQSQRRQLHREATVRQEIQQHRDLIAEHQQHRTYVEEQLRQQRHSIAQPSENRRRRYWQTPSPCPPSERRPVDEAIKYLERLRSCESDQEGLENAEEAGLGPEECCPKDPQDFLLNVQTVPPPPQSSWLKVGAVLSGTQHGACPSSLPSYTPLMPPSTYRARARNPHFGSHPPRNTSPVRHAPYFATAASEASSTFAEERWDVKVTVDSIDYSTMTLSGTMEAFDVPDKNSPTKVSSITTYLEGEIIDFNTFTLETKSFKADTRVDGMYWRKLPPFKDLDDDEAMARNILSQEWLRKELMEKWILMRWKGMPQHACPGTFQSAYDAGAEKCFVTPSNPDTALTISGFYYVSLQRSNGHVEGLIVQDPNAMTSAKPIHLEPSDLGTKEYWDTTYTHDLTTHASTPTHTGQTWFEDVNASRKILKYLTAPSSRLDLDRPTTTFLDLGTGTGEMLFLLREEGGFGGRMVGADYSGGSVELCRRLAAEKGVRSRSEEEEGGEGEGEGEESGVRFVEWDILHSPPPSPWTQPGFDVVLDKGTFDAVSLSRETDGRGRRVCEGYRAKVERLVRKGGVLVVTSCNWTEEELAGWFEGGGGELERCGRVEYPVFRFGGRQGQSVQSVVFRRRG</sequence>
<evidence type="ECO:0000256" key="5">
    <source>
        <dbReference type="HAMAP-Rule" id="MF_03188"/>
    </source>
</evidence>
<feature type="region of interest" description="Disordered" evidence="6">
    <location>
        <begin position="295"/>
        <end position="327"/>
    </location>
</feature>
<dbReference type="InterPro" id="IPR018618">
    <property type="entry name" value="GID4/10-like"/>
</dbReference>
<feature type="region of interest" description="Disordered" evidence="6">
    <location>
        <begin position="52"/>
        <end position="75"/>
    </location>
</feature>
<reference evidence="8 9" key="1">
    <citation type="journal article" date="2020" name="Genomics">
        <title>Complete, high-quality genomes from long-read metagenomic sequencing of two wolf lichen thalli reveals enigmatic genome architecture.</title>
        <authorList>
            <person name="McKenzie S.K."/>
            <person name="Walston R.F."/>
            <person name="Allen J.L."/>
        </authorList>
    </citation>
    <scope>NUCLEOTIDE SEQUENCE [LARGE SCALE GENOMIC DNA]</scope>
    <source>
        <strain evidence="8">WasteWater1</strain>
    </source>
</reference>
<dbReference type="SUPFAM" id="SSF53335">
    <property type="entry name" value="S-adenosyl-L-methionine-dependent methyltransferases"/>
    <property type="match status" value="1"/>
</dbReference>
<dbReference type="GO" id="GO:0016279">
    <property type="term" value="F:protein-lysine N-methyltransferase activity"/>
    <property type="evidence" value="ECO:0007669"/>
    <property type="project" value="UniProtKB-UniRule"/>
</dbReference>
<feature type="compositionally biased region" description="Low complexity" evidence="6">
    <location>
        <begin position="252"/>
        <end position="261"/>
    </location>
</feature>